<dbReference type="PROSITE" id="PS00092">
    <property type="entry name" value="N6_MTASE"/>
    <property type="match status" value="1"/>
</dbReference>
<evidence type="ECO:0000256" key="4">
    <source>
        <dbReference type="ARBA" id="ARBA00022691"/>
    </source>
</evidence>
<dbReference type="SUPFAM" id="SSF53335">
    <property type="entry name" value="S-adenosyl-L-methionine-dependent methyltransferases"/>
    <property type="match status" value="1"/>
</dbReference>
<dbReference type="GO" id="GO:0009307">
    <property type="term" value="P:DNA restriction-modification system"/>
    <property type="evidence" value="ECO:0007669"/>
    <property type="project" value="UniProtKB-KW"/>
</dbReference>
<dbReference type="AlphaFoldDB" id="A0A9W5TYR4"/>
<keyword evidence="5" id="KW-0680">Restriction system</keyword>
<dbReference type="GO" id="GO:0003677">
    <property type="term" value="F:DNA binding"/>
    <property type="evidence" value="ECO:0007669"/>
    <property type="project" value="InterPro"/>
</dbReference>
<keyword evidence="4" id="KW-0949">S-adenosyl-L-methionine</keyword>
<evidence type="ECO:0000259" key="7">
    <source>
        <dbReference type="Pfam" id="PF02384"/>
    </source>
</evidence>
<dbReference type="RefSeq" id="WP_188725266.1">
    <property type="nucleotide sequence ID" value="NZ_BMJD01000019.1"/>
</dbReference>
<dbReference type="EC" id="2.1.1.72" evidence="1"/>
<keyword evidence="9" id="KW-1185">Reference proteome</keyword>
<sequence length="683" mass="78022">MSEELIQTEPVKIGRYLYYKLGNTTLNQLKKSNIISKQKKNLMNKKPDGLIVLPGGNVKAVIEYKTAEELSTPKQIQKAIDQEIDVAKLLCKILIVTDGNKSFWINALNGKEIFKNGDPISIVFNSKNLISGNITSEEKVDLENLIDQAEYSLNETNNNIMEPEVLDPTPLAKEVWQKIWINTGKEPEKCLYNVVEIFVFKFLSDIRVLKSNNNFQSVYQLKEEFSNEEALKHYADRCRKDIQEMFPKGEDGTTVINGTIFVNESGEPNLSQATLFGQVLESFQKYDEENGSFKYVRKEFKTRLYETFLRQSAGVKKLGQYFTPRNVVQAMVKMSNASNLRSGARVCDPFCGVGGFLLESILLNKNISREFEPKNQKVQPEISLVGYDKGTDEKDDERTIILAKANMLIYFSDLLSSYHSEELLKQFSTNAFNKVFNLIRSNLGTFELTDEEPYDLIITNPPYVTSGSSALKEAIQGSELADYYSVSGRGTESIAIEWIIKNLKPGGQALVIVPDGLLNQKSMLKYIKNQCIVQGIVSLPVRTFYATPKKTYILILEKKHDNHMQNEPVFLYLASEIGETRDTKRFPIEENDLEEAVKLFNLFKANVELPNSLRLKIKDFDDFNNYNHWMIDRMWSEEEKQVLGISEEKEELSEEEFFSLAEEIREFLTEYVVGGDSGNDQEN</sequence>
<evidence type="ECO:0000256" key="2">
    <source>
        <dbReference type="ARBA" id="ARBA00022603"/>
    </source>
</evidence>
<dbReference type="InterPro" id="IPR002052">
    <property type="entry name" value="DNA_methylase_N6_adenine_CS"/>
</dbReference>
<dbReference type="InterPro" id="IPR003356">
    <property type="entry name" value="DNA_methylase_A-5"/>
</dbReference>
<evidence type="ECO:0000256" key="1">
    <source>
        <dbReference type="ARBA" id="ARBA00011900"/>
    </source>
</evidence>
<keyword evidence="2" id="KW-0489">Methyltransferase</keyword>
<dbReference type="GO" id="GO:0008170">
    <property type="term" value="F:N-methyltransferase activity"/>
    <property type="evidence" value="ECO:0007669"/>
    <property type="project" value="InterPro"/>
</dbReference>
<dbReference type="PRINTS" id="PR00507">
    <property type="entry name" value="N12N6MTFRASE"/>
</dbReference>
<gene>
    <name evidence="8" type="ORF">GCM10011409_24780</name>
</gene>
<evidence type="ECO:0000256" key="5">
    <source>
        <dbReference type="ARBA" id="ARBA00022747"/>
    </source>
</evidence>
<evidence type="ECO:0000313" key="8">
    <source>
        <dbReference type="EMBL" id="GGB46264.1"/>
    </source>
</evidence>
<proteinExistence type="predicted"/>
<feature type="domain" description="DNA methylase adenine-specific" evidence="7">
    <location>
        <begin position="303"/>
        <end position="609"/>
    </location>
</feature>
<accession>A0A9W5TYR4</accession>
<comment type="catalytic activity">
    <reaction evidence="6">
        <text>a 2'-deoxyadenosine in DNA + S-adenosyl-L-methionine = an N(6)-methyl-2'-deoxyadenosine in DNA + S-adenosyl-L-homocysteine + H(+)</text>
        <dbReference type="Rhea" id="RHEA:15197"/>
        <dbReference type="Rhea" id="RHEA-COMP:12418"/>
        <dbReference type="Rhea" id="RHEA-COMP:12419"/>
        <dbReference type="ChEBI" id="CHEBI:15378"/>
        <dbReference type="ChEBI" id="CHEBI:57856"/>
        <dbReference type="ChEBI" id="CHEBI:59789"/>
        <dbReference type="ChEBI" id="CHEBI:90615"/>
        <dbReference type="ChEBI" id="CHEBI:90616"/>
        <dbReference type="EC" id="2.1.1.72"/>
    </reaction>
</comment>
<evidence type="ECO:0000256" key="3">
    <source>
        <dbReference type="ARBA" id="ARBA00022679"/>
    </source>
</evidence>
<reference evidence="8" key="1">
    <citation type="journal article" date="2014" name="Int. J. Syst. Evol. Microbiol.">
        <title>Complete genome sequence of Corynebacterium casei LMG S-19264T (=DSM 44701T), isolated from a smear-ripened cheese.</title>
        <authorList>
            <consortium name="US DOE Joint Genome Institute (JGI-PGF)"/>
            <person name="Walter F."/>
            <person name="Albersmeier A."/>
            <person name="Kalinowski J."/>
            <person name="Ruckert C."/>
        </authorList>
    </citation>
    <scope>NUCLEOTIDE SEQUENCE</scope>
    <source>
        <strain evidence="8">CGMCC 1.15454</strain>
    </source>
</reference>
<protein>
    <recommendedName>
        <fullName evidence="1">site-specific DNA-methyltransferase (adenine-specific)</fullName>
        <ecNumber evidence="1">2.1.1.72</ecNumber>
    </recommendedName>
</protein>
<comment type="caution">
    <text evidence="8">The sequence shown here is derived from an EMBL/GenBank/DDBJ whole genome shotgun (WGS) entry which is preliminary data.</text>
</comment>
<dbReference type="GO" id="GO:0032259">
    <property type="term" value="P:methylation"/>
    <property type="evidence" value="ECO:0007669"/>
    <property type="project" value="UniProtKB-KW"/>
</dbReference>
<evidence type="ECO:0000256" key="6">
    <source>
        <dbReference type="ARBA" id="ARBA00047942"/>
    </source>
</evidence>
<dbReference type="EMBL" id="BMJD01000019">
    <property type="protein sequence ID" value="GGB46264.1"/>
    <property type="molecule type" value="Genomic_DNA"/>
</dbReference>
<name>A0A9W5TYR4_9BACI</name>
<dbReference type="GO" id="GO:0009007">
    <property type="term" value="F:site-specific DNA-methyltransferase (adenine-specific) activity"/>
    <property type="evidence" value="ECO:0007669"/>
    <property type="project" value="UniProtKB-EC"/>
</dbReference>
<dbReference type="PANTHER" id="PTHR42933">
    <property type="entry name" value="SLR6095 PROTEIN"/>
    <property type="match status" value="1"/>
</dbReference>
<dbReference type="InterPro" id="IPR051537">
    <property type="entry name" value="DNA_Adenine_Mtase"/>
</dbReference>
<dbReference type="InterPro" id="IPR029063">
    <property type="entry name" value="SAM-dependent_MTases_sf"/>
</dbReference>
<organism evidence="8 9">
    <name type="scientific">Lentibacillus populi</name>
    <dbReference type="NCBI Taxonomy" id="1827502"/>
    <lineage>
        <taxon>Bacteria</taxon>
        <taxon>Bacillati</taxon>
        <taxon>Bacillota</taxon>
        <taxon>Bacilli</taxon>
        <taxon>Bacillales</taxon>
        <taxon>Bacillaceae</taxon>
        <taxon>Lentibacillus</taxon>
    </lineage>
</organism>
<dbReference type="Gene3D" id="3.40.50.150">
    <property type="entry name" value="Vaccinia Virus protein VP39"/>
    <property type="match status" value="1"/>
</dbReference>
<evidence type="ECO:0000313" key="9">
    <source>
        <dbReference type="Proteomes" id="UP000621492"/>
    </source>
</evidence>
<dbReference type="Pfam" id="PF02384">
    <property type="entry name" value="N6_Mtase"/>
    <property type="match status" value="1"/>
</dbReference>
<dbReference type="PANTHER" id="PTHR42933:SF3">
    <property type="entry name" value="TYPE I RESTRICTION ENZYME MJAVIII METHYLASE SUBUNIT"/>
    <property type="match status" value="1"/>
</dbReference>
<reference evidence="8" key="2">
    <citation type="submission" date="2020-09" db="EMBL/GenBank/DDBJ databases">
        <authorList>
            <person name="Sun Q."/>
            <person name="Zhou Y."/>
        </authorList>
    </citation>
    <scope>NUCLEOTIDE SEQUENCE</scope>
    <source>
        <strain evidence="8">CGMCC 1.15454</strain>
    </source>
</reference>
<dbReference type="Proteomes" id="UP000621492">
    <property type="component" value="Unassembled WGS sequence"/>
</dbReference>
<keyword evidence="3" id="KW-0808">Transferase</keyword>